<reference evidence="2 3" key="1">
    <citation type="submission" date="2024-02" db="EMBL/GenBank/DDBJ databases">
        <title>Rubritalea halochordaticola NBRC 107102.</title>
        <authorList>
            <person name="Ichikawa N."/>
            <person name="Katano-Makiyama Y."/>
            <person name="Hidaka K."/>
        </authorList>
    </citation>
    <scope>NUCLEOTIDE SEQUENCE [LARGE SCALE GENOMIC DNA]</scope>
    <source>
        <strain evidence="2 3">NBRC 107102</strain>
    </source>
</reference>
<dbReference type="EMBL" id="BAABRL010000011">
    <property type="protein sequence ID" value="GAA5496996.1"/>
    <property type="molecule type" value="Genomic_DNA"/>
</dbReference>
<dbReference type="PANTHER" id="PTHR46660">
    <property type="match status" value="1"/>
</dbReference>
<proteinExistence type="predicted"/>
<sequence length="325" mass="35506">MQILIASPYPLDSPKGNSITALRIERLLKQAGHQASAVHGTLPAGADAMIALHATKTYPLSAAFKKQHPGKPLILYLTGTDLYRDLLEKKPDCLNAMEQADILVVSQPASLSSIPEQYQQKSRVVRASIMLPQLEDVSPPPQPSFALVAHLRPVKNPFLLNRALEQLHALPLHAYTLGSALDEKMIEEAHSWQAKDPRFRWLDNVPYPQALSWISQVTATINSSHLEGGANAVGESIILGTPVLASKIEGNLGMLGDDYAGYFTPDDPGSLAAIIRRVIEEPEFLQLLRQQIHARQACFSPAIETQGWLDCLTASQALNPRPSGK</sequence>
<evidence type="ECO:0000259" key="1">
    <source>
        <dbReference type="Pfam" id="PF00534"/>
    </source>
</evidence>
<accession>A0ABP9V2V0</accession>
<dbReference type="RefSeq" id="WP_346189574.1">
    <property type="nucleotide sequence ID" value="NZ_BAABRL010000011.1"/>
</dbReference>
<evidence type="ECO:0000313" key="2">
    <source>
        <dbReference type="EMBL" id="GAA5496996.1"/>
    </source>
</evidence>
<keyword evidence="3" id="KW-1185">Reference proteome</keyword>
<dbReference type="InterPro" id="IPR052622">
    <property type="entry name" value="Glycosyltransferase_G1"/>
</dbReference>
<dbReference type="CDD" id="cd03801">
    <property type="entry name" value="GT4_PimA-like"/>
    <property type="match status" value="1"/>
</dbReference>
<dbReference type="PANTHER" id="PTHR46660:SF2">
    <property type="entry name" value="GLYCOSYLTRANSFERASE 1 DOMAIN-CONTAINING PROTEIN 1"/>
    <property type="match status" value="1"/>
</dbReference>
<organism evidence="2 3">
    <name type="scientific">Rubritalea halochordaticola</name>
    <dbReference type="NCBI Taxonomy" id="714537"/>
    <lineage>
        <taxon>Bacteria</taxon>
        <taxon>Pseudomonadati</taxon>
        <taxon>Verrucomicrobiota</taxon>
        <taxon>Verrucomicrobiia</taxon>
        <taxon>Verrucomicrobiales</taxon>
        <taxon>Rubritaleaceae</taxon>
        <taxon>Rubritalea</taxon>
    </lineage>
</organism>
<feature type="domain" description="Glycosyl transferase family 1" evidence="1">
    <location>
        <begin position="141"/>
        <end position="289"/>
    </location>
</feature>
<protein>
    <recommendedName>
        <fullName evidence="1">Glycosyl transferase family 1 domain-containing protein</fullName>
    </recommendedName>
</protein>
<gene>
    <name evidence="2" type="ORF">Rhal01_03184</name>
</gene>
<dbReference type="Proteomes" id="UP001424741">
    <property type="component" value="Unassembled WGS sequence"/>
</dbReference>
<comment type="caution">
    <text evidence="2">The sequence shown here is derived from an EMBL/GenBank/DDBJ whole genome shotgun (WGS) entry which is preliminary data.</text>
</comment>
<dbReference type="SUPFAM" id="SSF53756">
    <property type="entry name" value="UDP-Glycosyltransferase/glycogen phosphorylase"/>
    <property type="match status" value="1"/>
</dbReference>
<name>A0ABP9V2V0_9BACT</name>
<dbReference type="InterPro" id="IPR001296">
    <property type="entry name" value="Glyco_trans_1"/>
</dbReference>
<evidence type="ECO:0000313" key="3">
    <source>
        <dbReference type="Proteomes" id="UP001424741"/>
    </source>
</evidence>
<dbReference type="Gene3D" id="3.40.50.2000">
    <property type="entry name" value="Glycogen Phosphorylase B"/>
    <property type="match status" value="1"/>
</dbReference>
<dbReference type="Pfam" id="PF00534">
    <property type="entry name" value="Glycos_transf_1"/>
    <property type="match status" value="1"/>
</dbReference>